<reference evidence="1" key="1">
    <citation type="submission" date="2023-05" db="EMBL/GenBank/DDBJ databases">
        <authorList>
            <consortium name="ELIXIR-Norway"/>
        </authorList>
    </citation>
    <scope>NUCLEOTIDE SEQUENCE</scope>
</reference>
<gene>
    <name evidence="1" type="ORF">MRATA1EN3_LOCUS8158</name>
</gene>
<dbReference type="EMBL" id="OX596101">
    <property type="protein sequence ID" value="CAI9696945.1"/>
    <property type="molecule type" value="Genomic_DNA"/>
</dbReference>
<evidence type="ECO:0000313" key="1">
    <source>
        <dbReference type="EMBL" id="CAI9696945.1"/>
    </source>
</evidence>
<accession>A0ACB0E8G0</accession>
<sequence>MVILHSTIRNSPQVRARSSRLCRTSQSRMTRSSVGVTSSSAPSSWVQKTKMFMVPTLVNWRSGPYSQRTCSQPFFCASCCTNAVGA</sequence>
<organism evidence="1 2">
    <name type="scientific">Rangifer tarandus platyrhynchus</name>
    <name type="common">Svalbard reindeer</name>
    <dbReference type="NCBI Taxonomy" id="3082113"/>
    <lineage>
        <taxon>Eukaryota</taxon>
        <taxon>Metazoa</taxon>
        <taxon>Chordata</taxon>
        <taxon>Craniata</taxon>
        <taxon>Vertebrata</taxon>
        <taxon>Euteleostomi</taxon>
        <taxon>Mammalia</taxon>
        <taxon>Eutheria</taxon>
        <taxon>Laurasiatheria</taxon>
        <taxon>Artiodactyla</taxon>
        <taxon>Ruminantia</taxon>
        <taxon>Pecora</taxon>
        <taxon>Cervidae</taxon>
        <taxon>Odocoileinae</taxon>
        <taxon>Rangifer</taxon>
    </lineage>
</organism>
<dbReference type="Proteomes" id="UP001162501">
    <property type="component" value="Chromosome 17"/>
</dbReference>
<name>A0ACB0E8G0_RANTA</name>
<evidence type="ECO:0000313" key="2">
    <source>
        <dbReference type="Proteomes" id="UP001162501"/>
    </source>
</evidence>
<protein>
    <submittedName>
        <fullName evidence="1">Uncharacterized protein</fullName>
    </submittedName>
</protein>
<proteinExistence type="predicted"/>